<dbReference type="AlphaFoldDB" id="B3QXG5"/>
<dbReference type="HOGENOM" id="CLU_019722_2_1_10"/>
<keyword evidence="3 5" id="KW-0125">Carotenoid biosynthesis</keyword>
<name>B3QXG5_CHLT3</name>
<reference evidence="7 8" key="1">
    <citation type="submission" date="2008-06" db="EMBL/GenBank/DDBJ databases">
        <title>Complete sequence of Chloroherpeton thalassium ATCC 35110.</title>
        <authorList>
            <consortium name="US DOE Joint Genome Institute"/>
            <person name="Lucas S."/>
            <person name="Copeland A."/>
            <person name="Lapidus A."/>
            <person name="Glavina del Rio T."/>
            <person name="Dalin E."/>
            <person name="Tice H."/>
            <person name="Bruce D."/>
            <person name="Goodwin L."/>
            <person name="Pitluck S."/>
            <person name="Schmutz J."/>
            <person name="Larimer F."/>
            <person name="Land M."/>
            <person name="Hauser L."/>
            <person name="Kyrpides N."/>
            <person name="Mikhailova N."/>
            <person name="Liu Z."/>
            <person name="Li T."/>
            <person name="Zhao F."/>
            <person name="Overmann J."/>
            <person name="Bryant D.A."/>
            <person name="Richardson P."/>
        </authorList>
    </citation>
    <scope>NUCLEOTIDE SEQUENCE [LARGE SCALE GENOMIC DNA]</scope>
    <source>
        <strain evidence="8">ATCC 35110 / GB-78</strain>
    </source>
</reference>
<dbReference type="STRING" id="517418.Ctha_0974"/>
<comment type="similarity">
    <text evidence="2 5">Belongs to the carotenoid/retinoid oxidoreductase family.</text>
</comment>
<dbReference type="PANTHER" id="PTHR43734:SF7">
    <property type="entry name" value="4,4'-DIAPONEUROSPORENE OXYGENASE"/>
    <property type="match status" value="1"/>
</dbReference>
<evidence type="ECO:0000256" key="3">
    <source>
        <dbReference type="ARBA" id="ARBA00022746"/>
    </source>
</evidence>
<dbReference type="PANTHER" id="PTHR43734">
    <property type="entry name" value="PHYTOENE DESATURASE"/>
    <property type="match status" value="1"/>
</dbReference>
<gene>
    <name evidence="7" type="ordered locus">Ctha_0974</name>
</gene>
<accession>B3QXG5</accession>
<comment type="pathway">
    <text evidence="1 5">Carotenoid biosynthesis.</text>
</comment>
<dbReference type="eggNOG" id="COG1233">
    <property type="taxonomic scope" value="Bacteria"/>
</dbReference>
<dbReference type="InterPro" id="IPR036188">
    <property type="entry name" value="FAD/NAD-bd_sf"/>
</dbReference>
<sequence length="493" mass="55561">MIPTVFIIGAGLGGLSAAMYLASHGFKVTVFEKNARVGGKMQEFRSKTGYHFDAGPTLLTMPFVFRDLFQSVGRHLEDYLTLTPLKTSCKYFFPDGTTFNAYTNKGKLFQEIRTVFPGLEPSFREYLNYTKKIYAATAQSFIYNPLTFWRLIRQNPLDFLAIDAFSTAHEANSRFFADARFVQFLDRFPTYVGSSPYLAPATLNVIPHVELTFGAHYVQGGIYQLAKAYQKVCAELGVRFCFNTEVTEILLKENQASGVRLKNGESHFCDAIVSNDDAVHTYQQLVNQSSREIISETIFRRWEASCSGFVLCLGVKASHPELSHHNIFFSSNYEHEFDEIFTQKVPPTDPTIYISISAKSDAAQAPDGAENWFVLVNAPYLTEKFDWEKEKKSYRNLIMNRLKQLGFKKLEEQIEFEQILTPKDLQTRFNANLGSIYGISSNSRSAAFLRPANRSPYVKGLYLASGSSHPGGGTPMVTLSGKFAADLLMEDFL</sequence>
<organism evidence="7 8">
    <name type="scientific">Chloroherpeton thalassium (strain ATCC 35110 / GB-78)</name>
    <dbReference type="NCBI Taxonomy" id="517418"/>
    <lineage>
        <taxon>Bacteria</taxon>
        <taxon>Pseudomonadati</taxon>
        <taxon>Chlorobiota</taxon>
        <taxon>Chlorobiia</taxon>
        <taxon>Chlorobiales</taxon>
        <taxon>Chloroherpetonaceae</taxon>
        <taxon>Chloroherpeton</taxon>
    </lineage>
</organism>
<evidence type="ECO:0000313" key="8">
    <source>
        <dbReference type="Proteomes" id="UP000001208"/>
    </source>
</evidence>
<keyword evidence="4 5" id="KW-0560">Oxidoreductase</keyword>
<dbReference type="Pfam" id="PF01593">
    <property type="entry name" value="Amino_oxidase"/>
    <property type="match status" value="1"/>
</dbReference>
<dbReference type="EMBL" id="CP001100">
    <property type="protein sequence ID" value="ACF13439.1"/>
    <property type="molecule type" value="Genomic_DNA"/>
</dbReference>
<dbReference type="Gene3D" id="3.50.50.60">
    <property type="entry name" value="FAD/NAD(P)-binding domain"/>
    <property type="match status" value="2"/>
</dbReference>
<dbReference type="GO" id="GO:0016117">
    <property type="term" value="P:carotenoid biosynthetic process"/>
    <property type="evidence" value="ECO:0007669"/>
    <property type="project" value="UniProtKB-KW"/>
</dbReference>
<dbReference type="InterPro" id="IPR014105">
    <property type="entry name" value="Carotenoid/retinoid_OxRdtase"/>
</dbReference>
<evidence type="ECO:0000256" key="1">
    <source>
        <dbReference type="ARBA" id="ARBA00004829"/>
    </source>
</evidence>
<evidence type="ECO:0000313" key="7">
    <source>
        <dbReference type="EMBL" id="ACF13439.1"/>
    </source>
</evidence>
<dbReference type="NCBIfam" id="TIGR02734">
    <property type="entry name" value="crtI_fam"/>
    <property type="match status" value="1"/>
</dbReference>
<proteinExistence type="inferred from homology"/>
<evidence type="ECO:0000259" key="6">
    <source>
        <dbReference type="Pfam" id="PF01593"/>
    </source>
</evidence>
<evidence type="ECO:0000256" key="5">
    <source>
        <dbReference type="RuleBase" id="RU362075"/>
    </source>
</evidence>
<dbReference type="SUPFAM" id="SSF51905">
    <property type="entry name" value="FAD/NAD(P)-binding domain"/>
    <property type="match status" value="1"/>
</dbReference>
<feature type="domain" description="Amine oxidase" evidence="6">
    <location>
        <begin position="12"/>
        <end position="274"/>
    </location>
</feature>
<evidence type="ECO:0000256" key="2">
    <source>
        <dbReference type="ARBA" id="ARBA00006046"/>
    </source>
</evidence>
<dbReference type="Proteomes" id="UP000001208">
    <property type="component" value="Chromosome"/>
</dbReference>
<dbReference type="KEGG" id="cts:Ctha_0974"/>
<protein>
    <submittedName>
        <fullName evidence="7">Phytoene desaturase</fullName>
    </submittedName>
</protein>
<evidence type="ECO:0000256" key="4">
    <source>
        <dbReference type="ARBA" id="ARBA00023002"/>
    </source>
</evidence>
<dbReference type="InterPro" id="IPR002937">
    <property type="entry name" value="Amino_oxidase"/>
</dbReference>
<dbReference type="GO" id="GO:0016491">
    <property type="term" value="F:oxidoreductase activity"/>
    <property type="evidence" value="ECO:0007669"/>
    <property type="project" value="UniProtKB-KW"/>
</dbReference>
<keyword evidence="8" id="KW-1185">Reference proteome</keyword>
<dbReference type="PRINTS" id="PR00419">
    <property type="entry name" value="ADXRDTASE"/>
</dbReference>